<proteinExistence type="predicted"/>
<gene>
    <name evidence="2" type="ordered locus">AALP_Aa6g200900</name>
</gene>
<feature type="region of interest" description="Disordered" evidence="1">
    <location>
        <begin position="1"/>
        <end position="59"/>
    </location>
</feature>
<feature type="region of interest" description="Disordered" evidence="1">
    <location>
        <begin position="130"/>
        <end position="153"/>
    </location>
</feature>
<dbReference type="EMBL" id="CM002874">
    <property type="protein sequence ID" value="KFK32121.1"/>
    <property type="molecule type" value="Genomic_DNA"/>
</dbReference>
<organism evidence="2 3">
    <name type="scientific">Arabis alpina</name>
    <name type="common">Alpine rock-cress</name>
    <dbReference type="NCBI Taxonomy" id="50452"/>
    <lineage>
        <taxon>Eukaryota</taxon>
        <taxon>Viridiplantae</taxon>
        <taxon>Streptophyta</taxon>
        <taxon>Embryophyta</taxon>
        <taxon>Tracheophyta</taxon>
        <taxon>Spermatophyta</taxon>
        <taxon>Magnoliopsida</taxon>
        <taxon>eudicotyledons</taxon>
        <taxon>Gunneridae</taxon>
        <taxon>Pentapetalae</taxon>
        <taxon>rosids</taxon>
        <taxon>malvids</taxon>
        <taxon>Brassicales</taxon>
        <taxon>Brassicaceae</taxon>
        <taxon>Arabideae</taxon>
        <taxon>Arabis</taxon>
    </lineage>
</organism>
<feature type="compositionally biased region" description="Basic and acidic residues" evidence="1">
    <location>
        <begin position="28"/>
        <end position="39"/>
    </location>
</feature>
<sequence length="153" mass="17018">MTDERRITDPKDAELRDLEDGEIQTDGSIREDQTARHDPPPAAPTRANPPGEKSKEVPRATSLLHELLQKMSMILDALLETVERQNRAIRMITDELKSLGADFRARALEPGLFRKPTARLDPVALNFTTPVELSSRPQQQPSSITAKDGDPLS</sequence>
<evidence type="ECO:0000256" key="1">
    <source>
        <dbReference type="SAM" id="MobiDB-lite"/>
    </source>
</evidence>
<dbReference type="AlphaFoldDB" id="A0A087GQG9"/>
<feature type="compositionally biased region" description="Basic and acidic residues" evidence="1">
    <location>
        <begin position="1"/>
        <end position="18"/>
    </location>
</feature>
<accession>A0A087GQG9</accession>
<dbReference type="Gramene" id="KFK32121">
    <property type="protein sequence ID" value="KFK32121"/>
    <property type="gene ID" value="AALP_AA6G200900"/>
</dbReference>
<evidence type="ECO:0000313" key="3">
    <source>
        <dbReference type="Proteomes" id="UP000029120"/>
    </source>
</evidence>
<keyword evidence="3" id="KW-1185">Reference proteome</keyword>
<evidence type="ECO:0000313" key="2">
    <source>
        <dbReference type="EMBL" id="KFK32121.1"/>
    </source>
</evidence>
<protein>
    <submittedName>
        <fullName evidence="2">Uncharacterized protein</fullName>
    </submittedName>
</protein>
<reference evidence="3" key="1">
    <citation type="journal article" date="2015" name="Nat. Plants">
        <title>Genome expansion of Arabis alpina linked with retrotransposition and reduced symmetric DNA methylation.</title>
        <authorList>
            <person name="Willing E.M."/>
            <person name="Rawat V."/>
            <person name="Mandakova T."/>
            <person name="Maumus F."/>
            <person name="James G.V."/>
            <person name="Nordstroem K.J."/>
            <person name="Becker C."/>
            <person name="Warthmann N."/>
            <person name="Chica C."/>
            <person name="Szarzynska B."/>
            <person name="Zytnicki M."/>
            <person name="Albani M.C."/>
            <person name="Kiefer C."/>
            <person name="Bergonzi S."/>
            <person name="Castaings L."/>
            <person name="Mateos J.L."/>
            <person name="Berns M.C."/>
            <person name="Bujdoso N."/>
            <person name="Piofczyk T."/>
            <person name="de Lorenzo L."/>
            <person name="Barrero-Sicilia C."/>
            <person name="Mateos I."/>
            <person name="Piednoel M."/>
            <person name="Hagmann J."/>
            <person name="Chen-Min-Tao R."/>
            <person name="Iglesias-Fernandez R."/>
            <person name="Schuster S.C."/>
            <person name="Alonso-Blanco C."/>
            <person name="Roudier F."/>
            <person name="Carbonero P."/>
            <person name="Paz-Ares J."/>
            <person name="Davis S.J."/>
            <person name="Pecinka A."/>
            <person name="Quesneville H."/>
            <person name="Colot V."/>
            <person name="Lysak M.A."/>
            <person name="Weigel D."/>
            <person name="Coupland G."/>
            <person name="Schneeberger K."/>
        </authorList>
    </citation>
    <scope>NUCLEOTIDE SEQUENCE [LARGE SCALE GENOMIC DNA]</scope>
    <source>
        <strain evidence="3">cv. Pajares</strain>
    </source>
</reference>
<dbReference type="Proteomes" id="UP000029120">
    <property type="component" value="Chromosome 6"/>
</dbReference>
<feature type="compositionally biased region" description="Polar residues" evidence="1">
    <location>
        <begin position="130"/>
        <end position="145"/>
    </location>
</feature>
<name>A0A087GQG9_ARAAL</name>